<proteinExistence type="predicted"/>
<dbReference type="Proteomes" id="UP000612680">
    <property type="component" value="Chromosome"/>
</dbReference>
<gene>
    <name evidence="1" type="ORF">HWI92_20400</name>
</gene>
<evidence type="ECO:0000313" key="2">
    <source>
        <dbReference type="Proteomes" id="UP000612680"/>
    </source>
</evidence>
<evidence type="ECO:0008006" key="3">
    <source>
        <dbReference type="Google" id="ProtNLM"/>
    </source>
</evidence>
<reference evidence="1 2" key="1">
    <citation type="submission" date="2020-06" db="EMBL/GenBank/DDBJ databases">
        <title>Dyadobacter sandarakinus sp. nov., isolated from the soil of the Arctic Yellow River Station.</title>
        <authorList>
            <person name="Zhang Y."/>
            <person name="Peng F."/>
        </authorList>
    </citation>
    <scope>NUCLEOTIDE SEQUENCE [LARGE SCALE GENOMIC DNA]</scope>
    <source>
        <strain evidence="1 2">Q3-56</strain>
    </source>
</reference>
<sequence length="74" mass="8349">MKSNLHALIDSIDNPAVLQAYLILLSREARSNDDFWDALDADAKASIQEGIANFHDGKHVDFFDYMKSTHGIDR</sequence>
<dbReference type="RefSeq" id="WP_204658715.1">
    <property type="nucleotide sequence ID" value="NZ_CP056775.1"/>
</dbReference>
<accession>A0ABX7IAY9</accession>
<organism evidence="1 2">
    <name type="scientific">Dyadobacter sandarakinus</name>
    <dbReference type="NCBI Taxonomy" id="2747268"/>
    <lineage>
        <taxon>Bacteria</taxon>
        <taxon>Pseudomonadati</taxon>
        <taxon>Bacteroidota</taxon>
        <taxon>Cytophagia</taxon>
        <taxon>Cytophagales</taxon>
        <taxon>Spirosomataceae</taxon>
        <taxon>Dyadobacter</taxon>
    </lineage>
</organism>
<protein>
    <recommendedName>
        <fullName evidence="3">Addiction module component</fullName>
    </recommendedName>
</protein>
<dbReference type="EMBL" id="CP056775">
    <property type="protein sequence ID" value="QRR03104.1"/>
    <property type="molecule type" value="Genomic_DNA"/>
</dbReference>
<evidence type="ECO:0000313" key="1">
    <source>
        <dbReference type="EMBL" id="QRR03104.1"/>
    </source>
</evidence>
<keyword evidence="2" id="KW-1185">Reference proteome</keyword>
<name>A0ABX7IAY9_9BACT</name>